<dbReference type="RefSeq" id="WP_377333528.1">
    <property type="nucleotide sequence ID" value="NZ_JBHSGB010000009.1"/>
</dbReference>
<comment type="caution">
    <text evidence="13">The sequence shown here is derived from an EMBL/GenBank/DDBJ whole genome shotgun (WGS) entry which is preliminary data.</text>
</comment>
<accession>A0ABV9JLU6</accession>
<feature type="transmembrane region" description="Helical" evidence="11">
    <location>
        <begin position="231"/>
        <end position="253"/>
    </location>
</feature>
<evidence type="ECO:0000256" key="6">
    <source>
        <dbReference type="ARBA" id="ARBA00022801"/>
    </source>
</evidence>
<evidence type="ECO:0000259" key="12">
    <source>
        <dbReference type="Pfam" id="PF01435"/>
    </source>
</evidence>
<keyword evidence="2" id="KW-1003">Cell membrane</keyword>
<dbReference type="EMBL" id="JBHSGB010000009">
    <property type="protein sequence ID" value="MFC4655156.1"/>
    <property type="molecule type" value="Genomic_DNA"/>
</dbReference>
<keyword evidence="8 11" id="KW-1133">Transmembrane helix</keyword>
<dbReference type="Proteomes" id="UP001595962">
    <property type="component" value="Unassembled WGS sequence"/>
</dbReference>
<evidence type="ECO:0000256" key="9">
    <source>
        <dbReference type="ARBA" id="ARBA00023049"/>
    </source>
</evidence>
<evidence type="ECO:0000256" key="3">
    <source>
        <dbReference type="ARBA" id="ARBA00022670"/>
    </source>
</evidence>
<keyword evidence="9" id="KW-0482">Metalloprotease</keyword>
<organism evidence="13 14">
    <name type="scientific">Rheinheimera marina</name>
    <dbReference type="NCBI Taxonomy" id="1774958"/>
    <lineage>
        <taxon>Bacteria</taxon>
        <taxon>Pseudomonadati</taxon>
        <taxon>Pseudomonadota</taxon>
        <taxon>Gammaproteobacteria</taxon>
        <taxon>Chromatiales</taxon>
        <taxon>Chromatiaceae</taxon>
        <taxon>Rheinheimera</taxon>
    </lineage>
</organism>
<evidence type="ECO:0000256" key="8">
    <source>
        <dbReference type="ARBA" id="ARBA00022989"/>
    </source>
</evidence>
<reference evidence="14" key="1">
    <citation type="journal article" date="2019" name="Int. J. Syst. Evol. Microbiol.">
        <title>The Global Catalogue of Microorganisms (GCM) 10K type strain sequencing project: providing services to taxonomists for standard genome sequencing and annotation.</title>
        <authorList>
            <consortium name="The Broad Institute Genomics Platform"/>
            <consortium name="The Broad Institute Genome Sequencing Center for Infectious Disease"/>
            <person name="Wu L."/>
            <person name="Ma J."/>
        </authorList>
    </citation>
    <scope>NUCLEOTIDE SEQUENCE [LARGE SCALE GENOMIC DNA]</scope>
    <source>
        <strain evidence="14">DT28</strain>
    </source>
</reference>
<evidence type="ECO:0000313" key="14">
    <source>
        <dbReference type="Proteomes" id="UP001595962"/>
    </source>
</evidence>
<protein>
    <submittedName>
        <fullName evidence="13">M48 family metallopeptidase</fullName>
    </submittedName>
</protein>
<evidence type="ECO:0000313" key="13">
    <source>
        <dbReference type="EMBL" id="MFC4655156.1"/>
    </source>
</evidence>
<dbReference type="InterPro" id="IPR050083">
    <property type="entry name" value="HtpX_protease"/>
</dbReference>
<dbReference type="Gene3D" id="3.30.2010.10">
    <property type="entry name" value="Metalloproteases ('zincins'), catalytic domain"/>
    <property type="match status" value="1"/>
</dbReference>
<dbReference type="PANTHER" id="PTHR43221">
    <property type="entry name" value="PROTEASE HTPX"/>
    <property type="match status" value="1"/>
</dbReference>
<evidence type="ECO:0000256" key="1">
    <source>
        <dbReference type="ARBA" id="ARBA00001947"/>
    </source>
</evidence>
<keyword evidence="3" id="KW-0645">Protease</keyword>
<dbReference type="Pfam" id="PF01435">
    <property type="entry name" value="Peptidase_M48"/>
    <property type="match status" value="1"/>
</dbReference>
<evidence type="ECO:0000256" key="11">
    <source>
        <dbReference type="SAM" id="Phobius"/>
    </source>
</evidence>
<evidence type="ECO:0000256" key="7">
    <source>
        <dbReference type="ARBA" id="ARBA00022833"/>
    </source>
</evidence>
<keyword evidence="14" id="KW-1185">Reference proteome</keyword>
<sequence>MRNFFAEQDKARSNTRLLVLLFSVALLLLLLMTNLLLLVTLGLLEPAQYQDLHQWSDDRWLHSLPWGIMGVLSAAVCGAVLIAILFKQAALGQGGPAVAQALGGQRLDRALADASQSQLLNVVEEMAIASGVPVPPVYLLPEQGINAFAAGYSPADAVVGVTQGCIEQLSRDELQGVIAHEFSHILNGDMRLNIRLISLLHGIEFIGHSGYFLLRHGGGRRSSNSKDNGNALLLLGLGLMVLGYLGVFFGSLIKAAVSRQREFLADASAVQFTRNPAGIAGALKRIGLLAEHGRLRHPNAAEMSHLFFADALPRFTRLLATHPPLKERILRLDPQWDGSSVNPTASDKPAAAKASQPKAASAFVALPLVLLSQLRQTAQAPALCCACLLQQPQKDNQLALIARQLGQEFAGSVERLLPDVMPLSALYKLQLLQLAVPGLKQLSAAQFRQLSVLCEQLVRHDQQTDLYEWCVISWLQHTVGVQFDAQLLHRNDSCRQFSQIQPQALMLLAACAELAVHQPLQQQSWQAGLQVLGLTTDSALTTVSLEQLNQALPPLIHAAPGVKQQLWQMLQAAVQADQLVNEQESLLLYVLALLLEIPLNPEQLAALTTDPT</sequence>
<dbReference type="PANTHER" id="PTHR43221:SF2">
    <property type="entry name" value="PROTEASE HTPX HOMOLOG"/>
    <property type="match status" value="1"/>
</dbReference>
<comment type="cofactor">
    <cofactor evidence="1">
        <name>Zn(2+)</name>
        <dbReference type="ChEBI" id="CHEBI:29105"/>
    </cofactor>
</comment>
<evidence type="ECO:0000256" key="10">
    <source>
        <dbReference type="ARBA" id="ARBA00023136"/>
    </source>
</evidence>
<proteinExistence type="predicted"/>
<gene>
    <name evidence="13" type="ORF">ACFO3I_09040</name>
</gene>
<keyword evidence="5" id="KW-0479">Metal-binding</keyword>
<evidence type="ECO:0000256" key="2">
    <source>
        <dbReference type="ARBA" id="ARBA00022475"/>
    </source>
</evidence>
<keyword evidence="4 11" id="KW-0812">Transmembrane</keyword>
<keyword evidence="10 11" id="KW-0472">Membrane</keyword>
<feature type="transmembrane region" description="Helical" evidence="11">
    <location>
        <begin position="64"/>
        <end position="86"/>
    </location>
</feature>
<dbReference type="CDD" id="cd07340">
    <property type="entry name" value="M48B_Htpx_like"/>
    <property type="match status" value="1"/>
</dbReference>
<evidence type="ECO:0000256" key="5">
    <source>
        <dbReference type="ARBA" id="ARBA00022723"/>
    </source>
</evidence>
<evidence type="ECO:0000256" key="4">
    <source>
        <dbReference type="ARBA" id="ARBA00022692"/>
    </source>
</evidence>
<feature type="transmembrane region" description="Helical" evidence="11">
    <location>
        <begin position="20"/>
        <end position="44"/>
    </location>
</feature>
<name>A0ABV9JLU6_9GAMM</name>
<keyword evidence="6" id="KW-0378">Hydrolase</keyword>
<dbReference type="InterPro" id="IPR001915">
    <property type="entry name" value="Peptidase_M48"/>
</dbReference>
<feature type="domain" description="Peptidase M48" evidence="12">
    <location>
        <begin position="115"/>
        <end position="333"/>
    </location>
</feature>
<keyword evidence="7" id="KW-0862">Zinc</keyword>